<evidence type="ECO:0000259" key="2">
    <source>
        <dbReference type="Pfam" id="PF25534"/>
    </source>
</evidence>
<comment type="caution">
    <text evidence="3">The sequence shown here is derived from an EMBL/GenBank/DDBJ whole genome shotgun (WGS) entry which is preliminary data.</text>
</comment>
<protein>
    <recommendedName>
        <fullName evidence="2">DUF7918 domain-containing protein</fullName>
    </recommendedName>
</protein>
<dbReference type="AlphaFoldDB" id="A0A8H3UQL6"/>
<gene>
    <name evidence="3" type="ORF">BLS_003461</name>
</gene>
<name>A0A8H3UQL6_VENIN</name>
<dbReference type="PANTHER" id="PTHR36223">
    <property type="entry name" value="BETA-LACTAMASE-TYPE TRANSPEPTIDASE FOLD DOMAIN CONTAINING PROTEIN"/>
    <property type="match status" value="1"/>
</dbReference>
<feature type="domain" description="DUF7918" evidence="2">
    <location>
        <begin position="9"/>
        <end position="230"/>
    </location>
</feature>
<dbReference type="Pfam" id="PF25534">
    <property type="entry name" value="DUF7918"/>
    <property type="match status" value="1"/>
</dbReference>
<feature type="compositionally biased region" description="Acidic residues" evidence="1">
    <location>
        <begin position="287"/>
        <end position="296"/>
    </location>
</feature>
<feature type="region of interest" description="Disordered" evidence="1">
    <location>
        <begin position="261"/>
        <end position="317"/>
    </location>
</feature>
<evidence type="ECO:0000256" key="1">
    <source>
        <dbReference type="SAM" id="MobiDB-lite"/>
    </source>
</evidence>
<proteinExistence type="predicted"/>
<dbReference type="InterPro" id="IPR057678">
    <property type="entry name" value="DUF7918"/>
</dbReference>
<organism evidence="3 4">
    <name type="scientific">Venturia inaequalis</name>
    <name type="common">Apple scab fungus</name>
    <dbReference type="NCBI Taxonomy" id="5025"/>
    <lineage>
        <taxon>Eukaryota</taxon>
        <taxon>Fungi</taxon>
        <taxon>Dikarya</taxon>
        <taxon>Ascomycota</taxon>
        <taxon>Pezizomycotina</taxon>
        <taxon>Dothideomycetes</taxon>
        <taxon>Pleosporomycetidae</taxon>
        <taxon>Venturiales</taxon>
        <taxon>Venturiaceae</taxon>
        <taxon>Venturia</taxon>
    </lineage>
</organism>
<feature type="compositionally biased region" description="Basic and acidic residues" evidence="1">
    <location>
        <begin position="261"/>
        <end position="272"/>
    </location>
</feature>
<reference evidence="3 4" key="1">
    <citation type="submission" date="2019-11" db="EMBL/GenBank/DDBJ databases">
        <title>Venturia inaequalis Genome Resource.</title>
        <authorList>
            <person name="Lichtner F.J."/>
        </authorList>
    </citation>
    <scope>NUCLEOTIDE SEQUENCE [LARGE SCALE GENOMIC DNA]</scope>
    <source>
        <strain evidence="3">Bline_iso_100314</strain>
    </source>
</reference>
<dbReference type="Proteomes" id="UP000433883">
    <property type="component" value="Unassembled WGS sequence"/>
</dbReference>
<accession>A0A8H3UQL6</accession>
<dbReference type="PANTHER" id="PTHR36223:SF1">
    <property type="entry name" value="TRANSCRIPTION ELONGATION FACTOR EAF N-TERMINAL DOMAIN-CONTAINING PROTEIN"/>
    <property type="match status" value="1"/>
</dbReference>
<evidence type="ECO:0000313" key="4">
    <source>
        <dbReference type="Proteomes" id="UP000433883"/>
    </source>
</evidence>
<sequence>MAVLPGIKGIQVRIDVGGIKNAREYPCMDHNPNPATSVTKYIEAVDGANFTIRIIIIPMFKYRSNNITGLIDMDGQAVGRPLIMRDNLTAPHVTKIDGIDVNTGSGWMRRKFIFGNVVTEASSKVDKAVMERASKLGEINVRFYRVEVKEEGVMANISQLKEDDDKIPEKALKGRAISRKAGLDAAVPLAGTPKAYDIHMIDPEEKPFATFCFRYRSSNDLRAEMIIPRSPSPAFYVPVLQLEDRSIDSLTLEEARERLRRQEQADFAPVKKEKARVKREHGHPTPSEDDNDDDAVEVVPPPKRQRVKVETVDLTSD</sequence>
<evidence type="ECO:0000313" key="3">
    <source>
        <dbReference type="EMBL" id="KAE9973717.1"/>
    </source>
</evidence>
<dbReference type="EMBL" id="WNWQ01000225">
    <property type="protein sequence ID" value="KAE9973717.1"/>
    <property type="molecule type" value="Genomic_DNA"/>
</dbReference>